<keyword evidence="2" id="KW-0863">Zinc-finger</keyword>
<evidence type="ECO:0000256" key="1">
    <source>
        <dbReference type="ARBA" id="ARBA00022723"/>
    </source>
</evidence>
<dbReference type="InterPro" id="IPR013083">
    <property type="entry name" value="Znf_RING/FYVE/PHD"/>
</dbReference>
<dbReference type="PROSITE" id="PS50119">
    <property type="entry name" value="ZF_BBOX"/>
    <property type="match status" value="1"/>
</dbReference>
<accession>A0AAD1UR88</accession>
<dbReference type="GO" id="GO:0031625">
    <property type="term" value="F:ubiquitin protein ligase binding"/>
    <property type="evidence" value="ECO:0007669"/>
    <property type="project" value="TreeGrafter"/>
</dbReference>
<dbReference type="GO" id="GO:0061630">
    <property type="term" value="F:ubiquitin protein ligase activity"/>
    <property type="evidence" value="ECO:0007669"/>
    <property type="project" value="TreeGrafter"/>
</dbReference>
<comment type="caution">
    <text evidence="5">The sequence shown here is derived from an EMBL/GenBank/DDBJ whole genome shotgun (WGS) entry which is preliminary data.</text>
</comment>
<dbReference type="SMART" id="SM00336">
    <property type="entry name" value="BBOX"/>
    <property type="match status" value="1"/>
</dbReference>
<proteinExistence type="predicted"/>
<dbReference type="Proteomes" id="UP001295684">
    <property type="component" value="Unassembled WGS sequence"/>
</dbReference>
<dbReference type="SUPFAM" id="SSF57850">
    <property type="entry name" value="RING/U-box"/>
    <property type="match status" value="1"/>
</dbReference>
<sequence length="393" mass="46547">MNKNLKNNLKCQICHEVIFKARPRSCPECSRTWCEGCIFQWLQNNKKCPNCNKRLTTSNLVLNYMIVPILELVEIKQEAEDSCSQCKKSPISFCVECEKYICMSCLSVGIHSGHKLLTKVKGRKLYQKLKLDESIILCEVLQDEKKRRKKFIEKFYKSIPYDDKDLTEKVIAEIRTFLENMREIKEDQITKELSTLDKTYQKLMDGDTKCSKETDKLINSCDKLFRESQTSELSEEYYKFFDRLKKLSGIRYVLDQTDVKRFCVCQSTEKFILEDKNTPTLYLTMQKSAECKIGLFVDFKCDSCKPVLLRIRLLDDKEQVVVDSFKQWPKVKTSSYYSVVNKDLRYLKYLQKRFKRQRKMVFLTEVYEFDDNDPAHQVKQQLVEKISKIIYSM</sequence>
<dbReference type="GO" id="GO:0006513">
    <property type="term" value="P:protein monoubiquitination"/>
    <property type="evidence" value="ECO:0007669"/>
    <property type="project" value="TreeGrafter"/>
</dbReference>
<keyword evidence="6" id="KW-1185">Reference proteome</keyword>
<dbReference type="InterPro" id="IPR000315">
    <property type="entry name" value="Znf_B-box"/>
</dbReference>
<dbReference type="CDD" id="cd19756">
    <property type="entry name" value="Bbox2"/>
    <property type="match status" value="1"/>
</dbReference>
<dbReference type="GO" id="GO:0005778">
    <property type="term" value="C:peroxisomal membrane"/>
    <property type="evidence" value="ECO:0007669"/>
    <property type="project" value="TreeGrafter"/>
</dbReference>
<name>A0AAD1UR88_EUPCR</name>
<dbReference type="GO" id="GO:0070842">
    <property type="term" value="P:aggresome assembly"/>
    <property type="evidence" value="ECO:0007669"/>
    <property type="project" value="TreeGrafter"/>
</dbReference>
<evidence type="ECO:0000259" key="3">
    <source>
        <dbReference type="PROSITE" id="PS50089"/>
    </source>
</evidence>
<organism evidence="5 6">
    <name type="scientific">Euplotes crassus</name>
    <dbReference type="NCBI Taxonomy" id="5936"/>
    <lineage>
        <taxon>Eukaryota</taxon>
        <taxon>Sar</taxon>
        <taxon>Alveolata</taxon>
        <taxon>Ciliophora</taxon>
        <taxon>Intramacronucleata</taxon>
        <taxon>Spirotrichea</taxon>
        <taxon>Hypotrichia</taxon>
        <taxon>Euplotida</taxon>
        <taxon>Euplotidae</taxon>
        <taxon>Moneuplotes</taxon>
    </lineage>
</organism>
<dbReference type="InterPro" id="IPR053003">
    <property type="entry name" value="TRIM_RBCC_E3_ubiq-ligases"/>
</dbReference>
<dbReference type="Gene3D" id="3.30.40.10">
    <property type="entry name" value="Zinc/RING finger domain, C3HC4 (zinc finger)"/>
    <property type="match status" value="1"/>
</dbReference>
<dbReference type="PANTHER" id="PTHR36754:SF2">
    <property type="entry name" value="E3 UBIQUITIN-PROTEIN LIGASE TRIM37"/>
    <property type="match status" value="1"/>
</dbReference>
<dbReference type="PROSITE" id="PS50089">
    <property type="entry name" value="ZF_RING_2"/>
    <property type="match status" value="1"/>
</dbReference>
<keyword evidence="2" id="KW-0862">Zinc</keyword>
<protein>
    <submittedName>
        <fullName evidence="5">Uncharacterized protein</fullName>
    </submittedName>
</protein>
<dbReference type="GO" id="GO:0005164">
    <property type="term" value="F:tumor necrosis factor receptor binding"/>
    <property type="evidence" value="ECO:0007669"/>
    <property type="project" value="TreeGrafter"/>
</dbReference>
<dbReference type="EMBL" id="CAMPGE010012998">
    <property type="protein sequence ID" value="CAI2371750.1"/>
    <property type="molecule type" value="Genomic_DNA"/>
</dbReference>
<keyword evidence="1" id="KW-0479">Metal-binding</keyword>
<evidence type="ECO:0000256" key="2">
    <source>
        <dbReference type="PROSITE-ProRule" id="PRU00024"/>
    </source>
</evidence>
<dbReference type="AlphaFoldDB" id="A0AAD1UR88"/>
<feature type="domain" description="RING-type" evidence="3">
    <location>
        <begin position="11"/>
        <end position="52"/>
    </location>
</feature>
<reference evidence="5" key="1">
    <citation type="submission" date="2023-07" db="EMBL/GenBank/DDBJ databases">
        <authorList>
            <consortium name="AG Swart"/>
            <person name="Singh M."/>
            <person name="Singh A."/>
            <person name="Seah K."/>
            <person name="Emmerich C."/>
        </authorList>
    </citation>
    <scope>NUCLEOTIDE SEQUENCE</scope>
    <source>
        <strain evidence="5">DP1</strain>
    </source>
</reference>
<dbReference type="SUPFAM" id="SSF57845">
    <property type="entry name" value="B-box zinc-binding domain"/>
    <property type="match status" value="1"/>
</dbReference>
<evidence type="ECO:0000259" key="4">
    <source>
        <dbReference type="PROSITE" id="PS50119"/>
    </source>
</evidence>
<evidence type="ECO:0000313" key="5">
    <source>
        <dbReference type="EMBL" id="CAI2371750.1"/>
    </source>
</evidence>
<dbReference type="GO" id="GO:0016235">
    <property type="term" value="C:aggresome"/>
    <property type="evidence" value="ECO:0007669"/>
    <property type="project" value="TreeGrafter"/>
</dbReference>
<gene>
    <name evidence="5" type="ORF">ECRASSUSDP1_LOCUS13075</name>
</gene>
<dbReference type="GO" id="GO:0008270">
    <property type="term" value="F:zinc ion binding"/>
    <property type="evidence" value="ECO:0007669"/>
    <property type="project" value="UniProtKB-KW"/>
</dbReference>
<dbReference type="GO" id="GO:0051865">
    <property type="term" value="P:protein autoubiquitination"/>
    <property type="evidence" value="ECO:0007669"/>
    <property type="project" value="TreeGrafter"/>
</dbReference>
<evidence type="ECO:0000313" key="6">
    <source>
        <dbReference type="Proteomes" id="UP001295684"/>
    </source>
</evidence>
<feature type="domain" description="B box-type" evidence="4">
    <location>
        <begin position="78"/>
        <end position="119"/>
    </location>
</feature>
<dbReference type="Pfam" id="PF00643">
    <property type="entry name" value="zf-B_box"/>
    <property type="match status" value="1"/>
</dbReference>
<dbReference type="InterPro" id="IPR001841">
    <property type="entry name" value="Znf_RING"/>
</dbReference>
<dbReference type="PANTHER" id="PTHR36754">
    <property type="entry name" value="E3 UBIQUITIN-PROTEIN LIGASE TRIM37"/>
    <property type="match status" value="1"/>
</dbReference>
<dbReference type="Gene3D" id="3.30.160.60">
    <property type="entry name" value="Classic Zinc Finger"/>
    <property type="match status" value="1"/>
</dbReference>